<organism evidence="1 2">
    <name type="scientific">Peltaster fructicola</name>
    <dbReference type="NCBI Taxonomy" id="286661"/>
    <lineage>
        <taxon>Eukaryota</taxon>
        <taxon>Fungi</taxon>
        <taxon>Dikarya</taxon>
        <taxon>Ascomycota</taxon>
        <taxon>Pezizomycotina</taxon>
        <taxon>Dothideomycetes</taxon>
        <taxon>Dothideomycetes incertae sedis</taxon>
        <taxon>Peltaster</taxon>
    </lineage>
</organism>
<dbReference type="GO" id="GO:0031146">
    <property type="term" value="P:SCF-dependent proteasomal ubiquitin-dependent protein catabolic process"/>
    <property type="evidence" value="ECO:0007669"/>
    <property type="project" value="TreeGrafter"/>
</dbReference>
<dbReference type="Gene3D" id="3.80.10.10">
    <property type="entry name" value="Ribonuclease Inhibitor"/>
    <property type="match status" value="2"/>
</dbReference>
<evidence type="ECO:0000313" key="1">
    <source>
        <dbReference type="EMBL" id="QIW95690.1"/>
    </source>
</evidence>
<dbReference type="EMBL" id="CP051139">
    <property type="protein sequence ID" value="QIW95690.1"/>
    <property type="molecule type" value="Genomic_DNA"/>
</dbReference>
<dbReference type="GO" id="GO:0019005">
    <property type="term" value="C:SCF ubiquitin ligase complex"/>
    <property type="evidence" value="ECO:0007669"/>
    <property type="project" value="TreeGrafter"/>
</dbReference>
<accession>A0A6H0XM25</accession>
<name>A0A6H0XM25_9PEZI</name>
<protein>
    <recommendedName>
        <fullName evidence="3">F-box domain-containing protein</fullName>
    </recommendedName>
</protein>
<keyword evidence="2" id="KW-1185">Reference proteome</keyword>
<dbReference type="Proteomes" id="UP000503462">
    <property type="component" value="Chromosome 1"/>
</dbReference>
<evidence type="ECO:0000313" key="2">
    <source>
        <dbReference type="Proteomes" id="UP000503462"/>
    </source>
</evidence>
<proteinExistence type="predicted"/>
<evidence type="ECO:0008006" key="3">
    <source>
        <dbReference type="Google" id="ProtNLM"/>
    </source>
</evidence>
<gene>
    <name evidence="1" type="ORF">AMS68_001208</name>
</gene>
<dbReference type="SUPFAM" id="SSF52047">
    <property type="entry name" value="RNI-like"/>
    <property type="match status" value="1"/>
</dbReference>
<dbReference type="AlphaFoldDB" id="A0A6H0XM25"/>
<sequence length="561" mass="62265">MASERTTLPPDVLHLLCDELSARNDFSSLYNCLVSSRQIAASGAINALYRISHECFGRANPEGEPVEDAPAAEARQITQKNSILWRTIIMSALGQTSYPYYKHLRVLDLRDLSNMLQDDTFRSAQMYDYFFSGPLAPFMITVKATRSKQLVDQLKIKDTVAAIGDVIVDQAHLLEALTEHAIETVFSMRLQRWLPKLQNLRRLDVGDGRVLADESLRSLIHKHCLNFSELRIFSFADDAADTHLAALIGGLPENTIVLFENISDCKINTLTCSALNKHGKSLRTLSLALMDDGLLALAKLSDCTRLTTFAIDWLRQTPGLYTSKKDACEEIAEWLKGCNTLSDVTLKNISFAPELLSPLLRGSQASLTSLTLTATESALYDIRSQSEFHNLLGQQRELNELILAANADDASFEDRAVMLTALCNLKSLRKLRVTRLADDFVGADLQELTDHLTNLEDLYIGGIGYTDDNLQSLGKLPRLRNLVVAGLSRFTADGLLDFVLNLGDGNHGLSLQIDLADFDYAIRDEQQVLISETLAARVAGVFRYALSRDPNIPEYDSSDSD</sequence>
<dbReference type="OrthoDB" id="10028886at2759"/>
<dbReference type="PANTHER" id="PTHR13318">
    <property type="entry name" value="PARTNER OF PAIRED, ISOFORM B-RELATED"/>
    <property type="match status" value="1"/>
</dbReference>
<reference evidence="1 2" key="1">
    <citation type="journal article" date="2016" name="Sci. Rep.">
        <title>Peltaster fructicola genome reveals evolution from an invasive phytopathogen to an ectophytic parasite.</title>
        <authorList>
            <person name="Xu C."/>
            <person name="Chen H."/>
            <person name="Gleason M.L."/>
            <person name="Xu J.R."/>
            <person name="Liu H."/>
            <person name="Zhang R."/>
            <person name="Sun G."/>
        </authorList>
    </citation>
    <scope>NUCLEOTIDE SEQUENCE [LARGE SCALE GENOMIC DNA]</scope>
    <source>
        <strain evidence="1 2">LNHT1506</strain>
    </source>
</reference>
<dbReference type="InterPro" id="IPR032675">
    <property type="entry name" value="LRR_dom_sf"/>
</dbReference>